<dbReference type="AlphaFoldDB" id="A0A5C4JKC9"/>
<name>A0A5C4JKC9_9ACTN</name>
<organism evidence="1 2">
    <name type="scientific">Actinomadura soli</name>
    <dbReference type="NCBI Taxonomy" id="2508997"/>
    <lineage>
        <taxon>Bacteria</taxon>
        <taxon>Bacillati</taxon>
        <taxon>Actinomycetota</taxon>
        <taxon>Actinomycetes</taxon>
        <taxon>Streptosporangiales</taxon>
        <taxon>Thermomonosporaceae</taxon>
        <taxon>Actinomadura</taxon>
    </lineage>
</organism>
<protein>
    <submittedName>
        <fullName evidence="1">Uncharacterized protein</fullName>
    </submittedName>
</protein>
<reference evidence="1 2" key="1">
    <citation type="submission" date="2019-05" db="EMBL/GenBank/DDBJ databases">
        <title>Draft genome sequence of Actinomadura sp. 14C53.</title>
        <authorList>
            <person name="Saricaoglu S."/>
            <person name="Isik K."/>
        </authorList>
    </citation>
    <scope>NUCLEOTIDE SEQUENCE [LARGE SCALE GENOMIC DNA]</scope>
    <source>
        <strain evidence="1 2">14C53</strain>
    </source>
</reference>
<dbReference type="Proteomes" id="UP000309174">
    <property type="component" value="Unassembled WGS sequence"/>
</dbReference>
<dbReference type="RefSeq" id="WP_138643134.1">
    <property type="nucleotide sequence ID" value="NZ_VCKW01000002.1"/>
</dbReference>
<proteinExistence type="predicted"/>
<sequence length="966" mass="102927">MTDRWFASSVRVGAIASAAPGPDGRAQVRPSITLTRTTPEGGGRGEEITFPAPEAALTLPLIGPGDVVGFDRGLVSRREPPDGCVNAATSELACVEFAHADLPWQLSPQGAPPWLALVVLRESEGVPTDRSPLPVVTIPPQAQPDLASAAMWAHVEARLTDDDGLEGRILAGVRRRSDAVIARLVCPRRLEEDTAYVACVVPATAAGREAGLTGRPADPRRAAEPAWTAGAAPVEVPVYHWWRFRTGSDGSFEMLARRLVGVDPSSIEGFGVRAVNVRRPWPHRDPPEGTPPSVTARIQGALRIPGSEVADEVWDPVSPAQETFVDELLGELNAPGRRFDPDRPPPEGVGAVTPPLYGSRFTGLRRADAAGWQTALNLQVRYRVAASLGARYVQLEQEFLMARAWEQAGPIREAARLVAVAELAAESGQRAQDKHLATMDQVAFASLSAPLGESLRIELGFERTGEPQPLGDVVAETAVPGGAFTTAFARLTRPGGGLARRSARAAQQPPQEEAALAAGLGGIRLLGPPASCTEATGDAGALGTRQTDSAGASAAGRLAMLMDGELSQCEVRSDYAGHADFAGFGGAVSAPDTPKLSELAQAVAGETGTSERTVVSSGWLRGLRRTADFVSLDTPQDMGGALGMGAATLTDAIRTGIEPVPLQLMRVQDTVSAPGVQDATVADLRPLRPIMAHPSFDVPMAVELFRRWPEWGLPGLGGLPEDSVVLLETNPGFVEAFLVGLNDEFNRELRWREYPTDERGTAFARFWSSPERGMPPDIDEIARWPLGIPLGGHDRMGGRSLLTLLIRGEVLRRFPGTVIYAVLATEDGTVPPEGTGSWFPPAFTVPADDSTNLYAFETPTREQVASGGWLFVIREPMRGTRFGFDDVPPFASPPPLVHWSDLTWADVPVDGRGFVVPRSVAGRPPTPTAENGTDLAWGTDAADIARIAFQQPFQLAYRAEEMLPGG</sequence>
<accession>A0A5C4JKC9</accession>
<dbReference type="OrthoDB" id="4846903at2"/>
<gene>
    <name evidence="1" type="ORF">ETD83_01030</name>
</gene>
<evidence type="ECO:0000313" key="1">
    <source>
        <dbReference type="EMBL" id="TMR07361.1"/>
    </source>
</evidence>
<keyword evidence="2" id="KW-1185">Reference proteome</keyword>
<evidence type="ECO:0000313" key="2">
    <source>
        <dbReference type="Proteomes" id="UP000309174"/>
    </source>
</evidence>
<comment type="caution">
    <text evidence="1">The sequence shown here is derived from an EMBL/GenBank/DDBJ whole genome shotgun (WGS) entry which is preliminary data.</text>
</comment>
<dbReference type="EMBL" id="VCKW01000002">
    <property type="protein sequence ID" value="TMR07361.1"/>
    <property type="molecule type" value="Genomic_DNA"/>
</dbReference>